<feature type="domain" description="Flavodoxin-like fold" evidence="4">
    <location>
        <begin position="18"/>
        <end position="187"/>
    </location>
</feature>
<evidence type="ECO:0000256" key="1">
    <source>
        <dbReference type="ARBA" id="ARBA00006252"/>
    </source>
</evidence>
<feature type="region of interest" description="Disordered" evidence="3">
    <location>
        <begin position="211"/>
        <end position="251"/>
    </location>
</feature>
<organism evidence="5 6">
    <name type="scientific">Oerskovia jenensis</name>
    <dbReference type="NCBI Taxonomy" id="162169"/>
    <lineage>
        <taxon>Bacteria</taxon>
        <taxon>Bacillati</taxon>
        <taxon>Actinomycetota</taxon>
        <taxon>Actinomycetes</taxon>
        <taxon>Micrococcales</taxon>
        <taxon>Cellulomonadaceae</taxon>
        <taxon>Oerskovia</taxon>
    </lineage>
</organism>
<evidence type="ECO:0000256" key="3">
    <source>
        <dbReference type="SAM" id="MobiDB-lite"/>
    </source>
</evidence>
<dbReference type="Proteomes" id="UP000698059">
    <property type="component" value="Unassembled WGS sequence"/>
</dbReference>
<dbReference type="InterPro" id="IPR003680">
    <property type="entry name" value="Flavodoxin_fold"/>
</dbReference>
<dbReference type="SUPFAM" id="SSF52218">
    <property type="entry name" value="Flavoproteins"/>
    <property type="match status" value="1"/>
</dbReference>
<dbReference type="InterPro" id="IPR029039">
    <property type="entry name" value="Flavoprotein-like_sf"/>
</dbReference>
<evidence type="ECO:0000256" key="2">
    <source>
        <dbReference type="ARBA" id="ARBA00023002"/>
    </source>
</evidence>
<gene>
    <name evidence="5" type="ORF">JOD49_003685</name>
</gene>
<dbReference type="InterPro" id="IPR051545">
    <property type="entry name" value="NAD(P)H_dehydrogenase_qn"/>
</dbReference>
<keyword evidence="6" id="KW-1185">Reference proteome</keyword>
<dbReference type="Pfam" id="PF02525">
    <property type="entry name" value="Flavodoxin_2"/>
    <property type="match status" value="1"/>
</dbReference>
<dbReference type="PANTHER" id="PTHR10204">
    <property type="entry name" value="NAD P H OXIDOREDUCTASE-RELATED"/>
    <property type="match status" value="1"/>
</dbReference>
<protein>
    <submittedName>
        <fullName evidence="5">NADPH-quinone reductase</fullName>
    </submittedName>
</protein>
<dbReference type="PANTHER" id="PTHR10204:SF34">
    <property type="entry name" value="NAD(P)H DEHYDROGENASE [QUINONE] 1 ISOFORM 1"/>
    <property type="match status" value="1"/>
</dbReference>
<comment type="similarity">
    <text evidence="1">Belongs to the NAD(P)H dehydrogenase (quinone) family.</text>
</comment>
<dbReference type="EMBL" id="JAFBBO010000001">
    <property type="protein sequence ID" value="MBM7480765.1"/>
    <property type="molecule type" value="Genomic_DNA"/>
</dbReference>
<reference evidence="5 6" key="1">
    <citation type="submission" date="2021-01" db="EMBL/GenBank/DDBJ databases">
        <title>Sequencing the genomes of 1000 actinobacteria strains.</title>
        <authorList>
            <person name="Klenk H.-P."/>
        </authorList>
    </citation>
    <scope>NUCLEOTIDE SEQUENCE [LARGE SCALE GENOMIC DNA]</scope>
    <source>
        <strain evidence="5 6">DSM 46000</strain>
    </source>
</reference>
<dbReference type="Gene3D" id="3.40.50.360">
    <property type="match status" value="1"/>
</dbReference>
<name>A0ABS2LK22_9CELL</name>
<evidence type="ECO:0000313" key="5">
    <source>
        <dbReference type="EMBL" id="MBM7480765.1"/>
    </source>
</evidence>
<sequence>MFSNSNVVRLNNVKESPMRVLFVIDHPYEGSYSRALAAAAIRGATSAGHDVDVIDLDLDDFDPVVRRADLGAWREGRTVDPRAAEYQDRLAAADHLVLVHPVWWEVMPARLKGFFDKVLVPGFAYTETRVGTLEGLLGLSGVTLVTTMTTPGPLYRLWFGAPVHRVVARGVFGQLGVRRVRWVNHPRVAEVSPARRARWLTALERRFASLPEPSGRARERAARRNAARPADARPVDVRGGAEHEPAARPAA</sequence>
<comment type="caution">
    <text evidence="5">The sequence shown here is derived from an EMBL/GenBank/DDBJ whole genome shotgun (WGS) entry which is preliminary data.</text>
</comment>
<keyword evidence="2" id="KW-0560">Oxidoreductase</keyword>
<evidence type="ECO:0000259" key="4">
    <source>
        <dbReference type="Pfam" id="PF02525"/>
    </source>
</evidence>
<proteinExistence type="inferred from homology"/>
<feature type="compositionally biased region" description="Basic and acidic residues" evidence="3">
    <location>
        <begin position="230"/>
        <end position="251"/>
    </location>
</feature>
<evidence type="ECO:0000313" key="6">
    <source>
        <dbReference type="Proteomes" id="UP000698059"/>
    </source>
</evidence>
<dbReference type="RefSeq" id="WP_205308478.1">
    <property type="nucleotide sequence ID" value="NZ_BAAAVF010000001.1"/>
</dbReference>
<accession>A0ABS2LK22</accession>